<sequence length="305" mass="31725">MGPGYGLATPPETVTLRLWANTGRPQDCAHGQEARLPSDTLVTVQNTSDHRRWSAGPDETALLAWAADRAAGAGPHLVPVLDVGRDPVGTLVVDVLRPTGTTLSDALDRIGSPTPGVAVTLSVPLLELACAERDGALLVGCATVDDLLVDDSGAVVLHDRPPGASTPDPVPPTSIPASRVLLLGARMVWERVDPRDEARAQIDALLSAALDGSGGDLRRLLAGVGSVAAPRPVRWDPPADDFAFTARPSVQNDDDLAARLLSAARSLVERGIPLTPHRRLSVRQAMVGAVLAVGIAAAVTFSVGR</sequence>
<proteinExistence type="predicted"/>
<feature type="transmembrane region" description="Helical" evidence="1">
    <location>
        <begin position="285"/>
        <end position="304"/>
    </location>
</feature>
<evidence type="ECO:0000256" key="1">
    <source>
        <dbReference type="SAM" id="Phobius"/>
    </source>
</evidence>
<protein>
    <submittedName>
        <fullName evidence="2">Uncharacterized protein</fullName>
    </submittedName>
</protein>
<gene>
    <name evidence="2" type="ORF">KHB02_18995</name>
</gene>
<organism evidence="2">
    <name type="scientific">Neobacillus citreus</name>
    <dbReference type="NCBI Taxonomy" id="2833578"/>
    <lineage>
        <taxon>Bacteria</taxon>
        <taxon>Bacillati</taxon>
        <taxon>Bacillota</taxon>
        <taxon>Bacilli</taxon>
        <taxon>Bacillales</taxon>
        <taxon>Bacillaceae</taxon>
        <taxon>Neobacillus</taxon>
    </lineage>
</organism>
<reference evidence="2" key="1">
    <citation type="submission" date="2021-05" db="EMBL/GenBank/DDBJ databases">
        <title>Novel Bacillus species.</title>
        <authorList>
            <person name="Liu G."/>
        </authorList>
    </citation>
    <scope>NUCLEOTIDE SEQUENCE</scope>
    <source>
        <strain evidence="2">FJAT-50051</strain>
    </source>
</reference>
<accession>A0A942T183</accession>
<dbReference type="AlphaFoldDB" id="A0A942T183"/>
<comment type="caution">
    <text evidence="2">The sequence shown here is derived from an EMBL/GenBank/DDBJ whole genome shotgun (WGS) entry which is preliminary data.</text>
</comment>
<dbReference type="EMBL" id="JAGYPE010000003">
    <property type="protein sequence ID" value="MBS4183482.1"/>
    <property type="molecule type" value="Genomic_DNA"/>
</dbReference>
<evidence type="ECO:0000313" key="2">
    <source>
        <dbReference type="EMBL" id="MBS4183482.1"/>
    </source>
</evidence>
<keyword evidence="1" id="KW-0472">Membrane</keyword>
<keyword evidence="1" id="KW-0812">Transmembrane</keyword>
<keyword evidence="1" id="KW-1133">Transmembrane helix</keyword>
<name>A0A942T183_9BACI</name>